<gene>
    <name evidence="3" type="primary">LOC119639771</name>
</gene>
<evidence type="ECO:0000313" key="2">
    <source>
        <dbReference type="Proteomes" id="UP000092443"/>
    </source>
</evidence>
<organism evidence="2 3">
    <name type="scientific">Glossina fuscipes</name>
    <dbReference type="NCBI Taxonomy" id="7396"/>
    <lineage>
        <taxon>Eukaryota</taxon>
        <taxon>Metazoa</taxon>
        <taxon>Ecdysozoa</taxon>
        <taxon>Arthropoda</taxon>
        <taxon>Hexapoda</taxon>
        <taxon>Insecta</taxon>
        <taxon>Pterygota</taxon>
        <taxon>Neoptera</taxon>
        <taxon>Endopterygota</taxon>
        <taxon>Diptera</taxon>
        <taxon>Brachycera</taxon>
        <taxon>Muscomorpha</taxon>
        <taxon>Hippoboscoidea</taxon>
        <taxon>Glossinidae</taxon>
        <taxon>Glossina</taxon>
    </lineage>
</organism>
<evidence type="ECO:0000313" key="3">
    <source>
        <dbReference type="RefSeq" id="XP_037893352.1"/>
    </source>
</evidence>
<dbReference type="AlphaFoldDB" id="A0A9C5ZFC3"/>
<dbReference type="RefSeq" id="XP_037893352.1">
    <property type="nucleotide sequence ID" value="XM_038037424.1"/>
</dbReference>
<keyword evidence="1" id="KW-1133">Transmembrane helix</keyword>
<keyword evidence="1" id="KW-0812">Transmembrane</keyword>
<dbReference type="Proteomes" id="UP000092443">
    <property type="component" value="Unplaced"/>
</dbReference>
<feature type="transmembrane region" description="Helical" evidence="1">
    <location>
        <begin position="20"/>
        <end position="42"/>
    </location>
</feature>
<keyword evidence="1" id="KW-0472">Membrane</keyword>
<name>A0A9C5ZFC3_9MUSC</name>
<keyword evidence="2" id="KW-1185">Reference proteome</keyword>
<sequence>MVDLTDSSSPYQQSIPNLVFYVPAVVVFSLAVFFGYKLYVALKQRELRKEGKLKRKEMKKTAKTN</sequence>
<evidence type="ECO:0000256" key="1">
    <source>
        <dbReference type="SAM" id="Phobius"/>
    </source>
</evidence>
<accession>A0A9C5ZFC3</accession>
<dbReference type="GeneID" id="119639771"/>
<proteinExistence type="predicted"/>
<protein>
    <submittedName>
        <fullName evidence="3">Uncharacterized protein LOC119639771 isoform X3</fullName>
    </submittedName>
</protein>
<reference evidence="3" key="1">
    <citation type="submission" date="2025-08" db="UniProtKB">
        <authorList>
            <consortium name="RefSeq"/>
        </authorList>
    </citation>
    <scope>IDENTIFICATION</scope>
    <source>
        <tissue evidence="3">Whole body pupa</tissue>
    </source>
</reference>